<dbReference type="AlphaFoldDB" id="F0W346"/>
<dbReference type="EMBL" id="FR824057">
    <property type="protein sequence ID" value="CCA15486.1"/>
    <property type="molecule type" value="Genomic_DNA"/>
</dbReference>
<reference evidence="1" key="2">
    <citation type="submission" date="2011-02" db="EMBL/GenBank/DDBJ databases">
        <authorList>
            <person name="MacLean D."/>
        </authorList>
    </citation>
    <scope>NUCLEOTIDE SEQUENCE</scope>
</reference>
<dbReference type="HOGENOM" id="CLU_153526_0_0_1"/>
<reference evidence="1" key="1">
    <citation type="journal article" date="2011" name="PLoS Biol.">
        <title>Gene gain and loss during evolution of obligate parasitism in the white rust pathogen of Arabidopsis thaliana.</title>
        <authorList>
            <person name="Kemen E."/>
            <person name="Gardiner A."/>
            <person name="Schultz-Larsen T."/>
            <person name="Kemen A.C."/>
            <person name="Balmuth A.L."/>
            <person name="Robert-Seilaniantz A."/>
            <person name="Bailey K."/>
            <person name="Holub E."/>
            <person name="Studholme D.J."/>
            <person name="Maclean D."/>
            <person name="Jones J.D."/>
        </authorList>
    </citation>
    <scope>NUCLEOTIDE SEQUENCE</scope>
</reference>
<organism evidence="1">
    <name type="scientific">Albugo laibachii Nc14</name>
    <dbReference type="NCBI Taxonomy" id="890382"/>
    <lineage>
        <taxon>Eukaryota</taxon>
        <taxon>Sar</taxon>
        <taxon>Stramenopiles</taxon>
        <taxon>Oomycota</taxon>
        <taxon>Peronosporomycetes</taxon>
        <taxon>Albuginales</taxon>
        <taxon>Albuginaceae</taxon>
        <taxon>Albugo</taxon>
    </lineage>
</organism>
<protein>
    <submittedName>
        <fullName evidence="1">AlNc14C12G1424 protein</fullName>
    </submittedName>
</protein>
<sequence>MVHINLAGRVDSLDYAICDRLLDLLTMSLPKITTSRIPSSAGRWTLRAPYIIQRYGFQVKNRDCNVLLWYDTGRLLSDDPHQFQETMYRLYGIKLDTSQAELMLHIEANVEELRRG</sequence>
<accession>F0W346</accession>
<proteinExistence type="predicted"/>
<evidence type="ECO:0000313" key="1">
    <source>
        <dbReference type="EMBL" id="CCA15486.1"/>
    </source>
</evidence>
<gene>
    <name evidence="1" type="primary">AlNc14C12G1424</name>
    <name evidence="1" type="ORF">ALNC14_016290</name>
</gene>
<name>F0W346_9STRA</name>